<dbReference type="RefSeq" id="WP_311426313.1">
    <property type="nucleotide sequence ID" value="NZ_JAVRIA010000001.1"/>
</dbReference>
<evidence type="ECO:0008006" key="4">
    <source>
        <dbReference type="Google" id="ProtNLM"/>
    </source>
</evidence>
<gene>
    <name evidence="2" type="ORF">RM697_02745</name>
</gene>
<dbReference type="EMBL" id="JAVRIA010000001">
    <property type="protein sequence ID" value="MDT0557550.1"/>
    <property type="molecule type" value="Genomic_DNA"/>
</dbReference>
<reference evidence="2 3" key="1">
    <citation type="submission" date="2023-09" db="EMBL/GenBank/DDBJ databases">
        <authorList>
            <person name="Rey-Velasco X."/>
        </authorList>
    </citation>
    <scope>NUCLEOTIDE SEQUENCE [LARGE SCALE GENOMIC DNA]</scope>
    <source>
        <strain evidence="2 3">W332</strain>
    </source>
</reference>
<dbReference type="InterPro" id="IPR032710">
    <property type="entry name" value="NTF2-like_dom_sf"/>
</dbReference>
<organism evidence="2 3">
    <name type="scientific">Microcosmobacter mediterraneus</name>
    <dbReference type="NCBI Taxonomy" id="3075607"/>
    <lineage>
        <taxon>Bacteria</taxon>
        <taxon>Pseudomonadati</taxon>
        <taxon>Bacteroidota</taxon>
        <taxon>Flavobacteriia</taxon>
        <taxon>Flavobacteriales</taxon>
        <taxon>Flavobacteriaceae</taxon>
        <taxon>Microcosmobacter</taxon>
    </lineage>
</organism>
<protein>
    <recommendedName>
        <fullName evidence="4">DUF4440 domain-containing protein</fullName>
    </recommendedName>
</protein>
<evidence type="ECO:0000313" key="3">
    <source>
        <dbReference type="Proteomes" id="UP001259492"/>
    </source>
</evidence>
<keyword evidence="1" id="KW-0732">Signal</keyword>
<sequence>MKLFSLLILLLIFNVNLFAQDKHEALKAINADIWQNFTKAYETLDYDLFASIHDSSLLRVSGNQKTIRSFENYMNGYKDRWKTSTRKQTITFRFIERIVNKTNASERGIYKLTINPGKESEESYYGKFHVLHKNINGKWKIIFDYDSTENNSIDESSYTKAFSINDFLKY</sequence>
<comment type="caution">
    <text evidence="2">The sequence shown here is derived from an EMBL/GenBank/DDBJ whole genome shotgun (WGS) entry which is preliminary data.</text>
</comment>
<accession>A0ABU2YIF1</accession>
<feature type="signal peptide" evidence="1">
    <location>
        <begin position="1"/>
        <end position="19"/>
    </location>
</feature>
<evidence type="ECO:0000313" key="2">
    <source>
        <dbReference type="EMBL" id="MDT0557550.1"/>
    </source>
</evidence>
<dbReference type="SUPFAM" id="SSF54427">
    <property type="entry name" value="NTF2-like"/>
    <property type="match status" value="1"/>
</dbReference>
<proteinExistence type="predicted"/>
<name>A0ABU2YIF1_9FLAO</name>
<dbReference type="Proteomes" id="UP001259492">
    <property type="component" value="Unassembled WGS sequence"/>
</dbReference>
<dbReference type="Gene3D" id="3.10.450.50">
    <property type="match status" value="1"/>
</dbReference>
<keyword evidence="3" id="KW-1185">Reference proteome</keyword>
<evidence type="ECO:0000256" key="1">
    <source>
        <dbReference type="SAM" id="SignalP"/>
    </source>
</evidence>
<feature type="chain" id="PRO_5046471655" description="DUF4440 domain-containing protein" evidence="1">
    <location>
        <begin position="20"/>
        <end position="170"/>
    </location>
</feature>